<keyword evidence="1" id="KW-0479">Metal-binding</keyword>
<dbReference type="Pfam" id="PF21366">
    <property type="entry name" value="TRAFD1-XIAF1_ZnF"/>
    <property type="match status" value="1"/>
</dbReference>
<keyword evidence="7" id="KW-1185">Reference proteome</keyword>
<feature type="compositionally biased region" description="Polar residues" evidence="4">
    <location>
        <begin position="545"/>
        <end position="558"/>
    </location>
</feature>
<evidence type="ECO:0000313" key="6">
    <source>
        <dbReference type="EMBL" id="CAD8165749.1"/>
    </source>
</evidence>
<organism evidence="6 7">
    <name type="scientific">Paramecium octaurelia</name>
    <dbReference type="NCBI Taxonomy" id="43137"/>
    <lineage>
        <taxon>Eukaryota</taxon>
        <taxon>Sar</taxon>
        <taxon>Alveolata</taxon>
        <taxon>Ciliophora</taxon>
        <taxon>Intramacronucleata</taxon>
        <taxon>Oligohymenophorea</taxon>
        <taxon>Peniculida</taxon>
        <taxon>Parameciidae</taxon>
        <taxon>Paramecium</taxon>
    </lineage>
</organism>
<evidence type="ECO:0000256" key="2">
    <source>
        <dbReference type="ARBA" id="ARBA00022771"/>
    </source>
</evidence>
<dbReference type="PROSITE" id="PS51740">
    <property type="entry name" value="SPOVT_ABRB"/>
    <property type="match status" value="1"/>
</dbReference>
<evidence type="ECO:0000256" key="3">
    <source>
        <dbReference type="ARBA" id="ARBA00022833"/>
    </source>
</evidence>
<evidence type="ECO:0000256" key="4">
    <source>
        <dbReference type="SAM" id="MobiDB-lite"/>
    </source>
</evidence>
<keyword evidence="3" id="KW-0862">Zinc</keyword>
<evidence type="ECO:0000313" key="7">
    <source>
        <dbReference type="Proteomes" id="UP000683925"/>
    </source>
</evidence>
<dbReference type="OMA" id="HEMYCER"/>
<dbReference type="GO" id="GO:0003677">
    <property type="term" value="F:DNA binding"/>
    <property type="evidence" value="ECO:0007669"/>
    <property type="project" value="InterPro"/>
</dbReference>
<feature type="region of interest" description="Disordered" evidence="4">
    <location>
        <begin position="157"/>
        <end position="192"/>
    </location>
</feature>
<gene>
    <name evidence="6" type="ORF">POCTA_138.1.T0470105</name>
</gene>
<dbReference type="PANTHER" id="PTHR16295:SF10">
    <property type="entry name" value="EXPRESSED PROTEIN"/>
    <property type="match status" value="1"/>
</dbReference>
<feature type="compositionally biased region" description="Low complexity" evidence="4">
    <location>
        <begin position="506"/>
        <end position="523"/>
    </location>
</feature>
<dbReference type="OrthoDB" id="193703at2759"/>
<dbReference type="GO" id="GO:0005739">
    <property type="term" value="C:mitochondrion"/>
    <property type="evidence" value="ECO:0007669"/>
    <property type="project" value="TreeGrafter"/>
</dbReference>
<dbReference type="InterPro" id="IPR007159">
    <property type="entry name" value="SpoVT-AbrB_dom"/>
</dbReference>
<dbReference type="PANTHER" id="PTHR16295">
    <property type="entry name" value="TRAF-TYPE ZINC FINGER PROTEIN-RELATED"/>
    <property type="match status" value="1"/>
</dbReference>
<feature type="domain" description="SpoVT-AbrB" evidence="5">
    <location>
        <begin position="624"/>
        <end position="666"/>
    </location>
</feature>
<dbReference type="EMBL" id="CAJJDP010000047">
    <property type="protein sequence ID" value="CAD8165749.1"/>
    <property type="molecule type" value="Genomic_DNA"/>
</dbReference>
<proteinExistence type="predicted"/>
<evidence type="ECO:0000259" key="5">
    <source>
        <dbReference type="PROSITE" id="PS51740"/>
    </source>
</evidence>
<sequence>MAICQFCRRKIDEDKIMLHEMYCERNCIKCTRCGLMYDQNDPESHEEEFHKLQQCPHCKLEFQDLNKHQCQEVPIICIYCKLEIPQRSFTTHEMQCGSRTEKCELCKQYVKMSEFQIHQTICVQKKFDKLGRGEILDDFPSLQEVKQAIVPPSFDDQYKQRQTQQKQAYHKVQTQQPIESNNVPVKSQKNESPYDQQYGILDRRGEQSKNVPTNYQKDANYYNYNYNNQTNPIPDNSRNKEPYVPDQKYNQGIKNNQSLRSTTQEVKQQYDRNQNPDQQFGNRQYNVPKFDEKQERDRKYLQDNQIQQRPNQYINNTQEVTSQNDSKSTQYSNNFKQPSNNPQQNSKFSTQSQNPQKYQQERSIQDGYDSRFPNTQDRNSNDMYQKNVYGQKYGTTQTQQISKTYQPQVQPPYLNSNQTNKYQTSYLEDNKALNRPVQQERPDVGLNSRDSRQIQNQRAPVVSKPQDIQERKQDKTNFAPPPQHPQQQQANQFSYQRNLDAHQEASYSKSSSYQKQSEYQQKYNEVSQKPSYDPKPKPQDYQQQRQFKPNQNEGNNHQFGKIFDDKPENYSPNDNSIIAKKLQESLYADDLQMTQSQIMEQQQIYQSLEENAKKSRTGQNRPHEYEHRIDRNAQMVMPNEFDFLTEEEKLIQKQLLESLELQKKRR</sequence>
<evidence type="ECO:0000256" key="1">
    <source>
        <dbReference type="ARBA" id="ARBA00022723"/>
    </source>
</evidence>
<name>A0A8S1UPT1_PAROT</name>
<feature type="region of interest" description="Disordered" evidence="4">
    <location>
        <begin position="222"/>
        <end position="293"/>
    </location>
</feature>
<feature type="compositionally biased region" description="Basic and acidic residues" evidence="4">
    <location>
        <begin position="430"/>
        <end position="443"/>
    </location>
</feature>
<feature type="region of interest" description="Disordered" evidence="4">
    <location>
        <begin position="430"/>
        <end position="574"/>
    </location>
</feature>
<reference evidence="6" key="1">
    <citation type="submission" date="2021-01" db="EMBL/GenBank/DDBJ databases">
        <authorList>
            <consortium name="Genoscope - CEA"/>
            <person name="William W."/>
        </authorList>
    </citation>
    <scope>NUCLEOTIDE SEQUENCE</scope>
</reference>
<dbReference type="InterPro" id="IPR051986">
    <property type="entry name" value="Innate_Immune_Apopt_Reg"/>
</dbReference>
<keyword evidence="2" id="KW-0863">Zinc-finger</keyword>
<feature type="compositionally biased region" description="Polar residues" evidence="4">
    <location>
        <begin position="172"/>
        <end position="192"/>
    </location>
</feature>
<feature type="region of interest" description="Disordered" evidence="4">
    <location>
        <begin position="316"/>
        <end position="383"/>
    </location>
</feature>
<protein>
    <recommendedName>
        <fullName evidence="5">SpoVT-AbrB domain-containing protein</fullName>
    </recommendedName>
</protein>
<dbReference type="AlphaFoldDB" id="A0A8S1UPT1"/>
<feature type="compositionally biased region" description="Polar residues" evidence="4">
    <location>
        <begin position="372"/>
        <end position="383"/>
    </location>
</feature>
<dbReference type="InterPro" id="IPR049439">
    <property type="entry name" value="TRAFD1-XIAF1_Znf"/>
</dbReference>
<dbReference type="Proteomes" id="UP000683925">
    <property type="component" value="Unassembled WGS sequence"/>
</dbReference>
<comment type="caution">
    <text evidence="6">The sequence shown here is derived from an EMBL/GenBank/DDBJ whole genome shotgun (WGS) entry which is preliminary data.</text>
</comment>
<feature type="compositionally biased region" description="Polar residues" evidence="4">
    <location>
        <begin position="316"/>
        <end position="358"/>
    </location>
</feature>
<accession>A0A8S1UPT1</accession>
<feature type="compositionally biased region" description="Polar residues" evidence="4">
    <location>
        <begin position="248"/>
        <end position="285"/>
    </location>
</feature>